<protein>
    <submittedName>
        <fullName evidence="2">Uncharacterized protein</fullName>
    </submittedName>
</protein>
<organism evidence="2 3">
    <name type="scientific">Mycena pura</name>
    <dbReference type="NCBI Taxonomy" id="153505"/>
    <lineage>
        <taxon>Eukaryota</taxon>
        <taxon>Fungi</taxon>
        <taxon>Dikarya</taxon>
        <taxon>Basidiomycota</taxon>
        <taxon>Agaricomycotina</taxon>
        <taxon>Agaricomycetes</taxon>
        <taxon>Agaricomycetidae</taxon>
        <taxon>Agaricales</taxon>
        <taxon>Marasmiineae</taxon>
        <taxon>Mycenaceae</taxon>
        <taxon>Mycena</taxon>
    </lineage>
</organism>
<reference evidence="2" key="1">
    <citation type="submission" date="2023-03" db="EMBL/GenBank/DDBJ databases">
        <title>Massive genome expansion in bonnet fungi (Mycena s.s.) driven by repeated elements and novel gene families across ecological guilds.</title>
        <authorList>
            <consortium name="Lawrence Berkeley National Laboratory"/>
            <person name="Harder C.B."/>
            <person name="Miyauchi S."/>
            <person name="Viragh M."/>
            <person name="Kuo A."/>
            <person name="Thoen E."/>
            <person name="Andreopoulos B."/>
            <person name="Lu D."/>
            <person name="Skrede I."/>
            <person name="Drula E."/>
            <person name="Henrissat B."/>
            <person name="Morin E."/>
            <person name="Kohler A."/>
            <person name="Barry K."/>
            <person name="LaButti K."/>
            <person name="Morin E."/>
            <person name="Salamov A."/>
            <person name="Lipzen A."/>
            <person name="Mereny Z."/>
            <person name="Hegedus B."/>
            <person name="Baldrian P."/>
            <person name="Stursova M."/>
            <person name="Weitz H."/>
            <person name="Taylor A."/>
            <person name="Grigoriev I.V."/>
            <person name="Nagy L.G."/>
            <person name="Martin F."/>
            <person name="Kauserud H."/>
        </authorList>
    </citation>
    <scope>NUCLEOTIDE SEQUENCE</scope>
    <source>
        <strain evidence="2">9144</strain>
    </source>
</reference>
<keyword evidence="1" id="KW-0732">Signal</keyword>
<keyword evidence="3" id="KW-1185">Reference proteome</keyword>
<dbReference type="AlphaFoldDB" id="A0AAD6V6H5"/>
<accession>A0AAD6V6H5</accession>
<dbReference type="EMBL" id="JARJCW010000072">
    <property type="protein sequence ID" value="KAJ7198531.1"/>
    <property type="molecule type" value="Genomic_DNA"/>
</dbReference>
<evidence type="ECO:0000256" key="1">
    <source>
        <dbReference type="SAM" id="SignalP"/>
    </source>
</evidence>
<gene>
    <name evidence="2" type="ORF">GGX14DRAFT_573406</name>
</gene>
<name>A0AAD6V6H5_9AGAR</name>
<feature type="signal peptide" evidence="1">
    <location>
        <begin position="1"/>
        <end position="23"/>
    </location>
</feature>
<evidence type="ECO:0000313" key="3">
    <source>
        <dbReference type="Proteomes" id="UP001219525"/>
    </source>
</evidence>
<sequence>MPSLAHVPALILSLVVHVVPAVARHPTNTSSSHFTPTYNPPSPGHVVVAGLTDTRSSRLASSTPTLDTSAVPITPAKSSTASMRDVRVAAVVPLASLPTSTPDPLEDAIRELVELSLRPDPLRLAVLERRVAELRDLY</sequence>
<dbReference type="Proteomes" id="UP001219525">
    <property type="component" value="Unassembled WGS sequence"/>
</dbReference>
<proteinExistence type="predicted"/>
<comment type="caution">
    <text evidence="2">The sequence shown here is derived from an EMBL/GenBank/DDBJ whole genome shotgun (WGS) entry which is preliminary data.</text>
</comment>
<feature type="chain" id="PRO_5042045355" evidence="1">
    <location>
        <begin position="24"/>
        <end position="138"/>
    </location>
</feature>
<evidence type="ECO:0000313" key="2">
    <source>
        <dbReference type="EMBL" id="KAJ7198531.1"/>
    </source>
</evidence>